<comment type="similarity">
    <text evidence="3">Belongs to the paxB family.</text>
</comment>
<feature type="region of interest" description="Disordered" evidence="7">
    <location>
        <begin position="1"/>
        <end position="59"/>
    </location>
</feature>
<feature type="compositionally biased region" description="Basic and acidic residues" evidence="7">
    <location>
        <begin position="29"/>
        <end position="49"/>
    </location>
</feature>
<dbReference type="GO" id="GO:0016020">
    <property type="term" value="C:membrane"/>
    <property type="evidence" value="ECO:0007669"/>
    <property type="project" value="UniProtKB-SubCell"/>
</dbReference>
<evidence type="ECO:0000313" key="10">
    <source>
        <dbReference type="Proteomes" id="UP000764110"/>
    </source>
</evidence>
<organism evidence="9 10">
    <name type="scientific">Metarhizium humberi</name>
    <dbReference type="NCBI Taxonomy" id="2596975"/>
    <lineage>
        <taxon>Eukaryota</taxon>
        <taxon>Fungi</taxon>
        <taxon>Dikarya</taxon>
        <taxon>Ascomycota</taxon>
        <taxon>Pezizomycotina</taxon>
        <taxon>Sordariomycetes</taxon>
        <taxon>Hypocreomycetidae</taxon>
        <taxon>Hypocreales</taxon>
        <taxon>Clavicipitaceae</taxon>
        <taxon>Metarhizium</taxon>
    </lineage>
</organism>
<dbReference type="GO" id="GO:0022857">
    <property type="term" value="F:transmembrane transporter activity"/>
    <property type="evidence" value="ECO:0007669"/>
    <property type="project" value="InterPro"/>
</dbReference>
<feature type="transmembrane region" description="Helical" evidence="8">
    <location>
        <begin position="396"/>
        <end position="417"/>
    </location>
</feature>
<feature type="transmembrane region" description="Helical" evidence="8">
    <location>
        <begin position="472"/>
        <end position="490"/>
    </location>
</feature>
<dbReference type="InterPro" id="IPR036259">
    <property type="entry name" value="MFS_trans_sf"/>
</dbReference>
<feature type="transmembrane region" description="Helical" evidence="8">
    <location>
        <begin position="71"/>
        <end position="95"/>
    </location>
</feature>
<keyword evidence="4 8" id="KW-0812">Transmembrane</keyword>
<evidence type="ECO:0000256" key="8">
    <source>
        <dbReference type="SAM" id="Phobius"/>
    </source>
</evidence>
<feature type="transmembrane region" description="Helical" evidence="8">
    <location>
        <begin position="226"/>
        <end position="246"/>
    </location>
</feature>
<proteinExistence type="inferred from homology"/>
<dbReference type="InterPro" id="IPR050327">
    <property type="entry name" value="Proton-linked_MCT"/>
</dbReference>
<gene>
    <name evidence="9" type="ORF">MHUMG1_04555</name>
</gene>
<keyword evidence="6 8" id="KW-0472">Membrane</keyword>
<comment type="similarity">
    <text evidence="2">Belongs to the major facilitator superfamily. Monocarboxylate porter (TC 2.A.1.13) family.</text>
</comment>
<comment type="caution">
    <text evidence="9">The sequence shown here is derived from an EMBL/GenBank/DDBJ whole genome shotgun (WGS) entry which is preliminary data.</text>
</comment>
<dbReference type="PANTHER" id="PTHR11360">
    <property type="entry name" value="MONOCARBOXYLATE TRANSPORTER"/>
    <property type="match status" value="1"/>
</dbReference>
<evidence type="ECO:0000256" key="7">
    <source>
        <dbReference type="SAM" id="MobiDB-lite"/>
    </source>
</evidence>
<dbReference type="Pfam" id="PF25129">
    <property type="entry name" value="Pyr4-TMTC"/>
    <property type="match status" value="1"/>
</dbReference>
<evidence type="ECO:0000256" key="2">
    <source>
        <dbReference type="ARBA" id="ARBA00006727"/>
    </source>
</evidence>
<keyword evidence="5 8" id="KW-1133">Transmembrane helix</keyword>
<feature type="transmembrane region" description="Helical" evidence="8">
    <location>
        <begin position="107"/>
        <end position="125"/>
    </location>
</feature>
<feature type="transmembrane region" description="Helical" evidence="8">
    <location>
        <begin position="556"/>
        <end position="574"/>
    </location>
</feature>
<dbReference type="GO" id="GO:0016829">
    <property type="term" value="F:lyase activity"/>
    <property type="evidence" value="ECO:0007669"/>
    <property type="project" value="InterPro"/>
</dbReference>
<evidence type="ECO:0008006" key="11">
    <source>
        <dbReference type="Google" id="ProtNLM"/>
    </source>
</evidence>
<feature type="transmembrane region" description="Helical" evidence="8">
    <location>
        <begin position="335"/>
        <end position="353"/>
    </location>
</feature>
<dbReference type="Pfam" id="PF07690">
    <property type="entry name" value="MFS_1"/>
    <property type="match status" value="1"/>
</dbReference>
<evidence type="ECO:0000256" key="6">
    <source>
        <dbReference type="ARBA" id="ARBA00023136"/>
    </source>
</evidence>
<evidence type="ECO:0000256" key="1">
    <source>
        <dbReference type="ARBA" id="ARBA00004141"/>
    </source>
</evidence>
<feature type="transmembrane region" description="Helical" evidence="8">
    <location>
        <begin position="161"/>
        <end position="186"/>
    </location>
</feature>
<feature type="transmembrane region" description="Helical" evidence="8">
    <location>
        <begin position="137"/>
        <end position="155"/>
    </location>
</feature>
<sequence length="620" mass="67704">MPPGREQPSSSPPVSDQLDAPSSLPLDSNTHEHPQGDIEQKPVDGDPRPAHASPPADSPPPNGGYWAWMQVAAAFSIFFNTWGVLNTFGIFQTYYEGGTLFHESSSNISWIGSIQAYCVLIVGLVSGPVYDRGHLQLLLLAGSSLLVLGFMMLSLCRTYWQALLAQGFCIGIGAGCLFVPSLALLPTYFSTRIGLAVGIAASGSSLGGVVYPIVFYRLIDGVGFGWTVRTIGFIALATLVVPLYFAEMRVKPLRARAVLDRSAFTDGPYVFFVVSTLVGFVGFYVVLFYVSYFSAATGIASSEMSFYLIPILNAVSMFGRILPNAVSDKTGPFNLFGPAAIICGVLTFCLIAVKSLGGMIAIVVLYGFFSGVFIAIPGVCFVRLTEDKSKLGTRIGMGFAAFGFGVLAGGPGGGGILGTDRSDLHWNSVWVRATISTMAFEWASWLENNHIIVHAADLQLNPPQSYLFVQDFLIILCALLYCFCYVFYTLRTKRDRFLAGPVDLLFGNLAYELYYPFVMARGKLELAGCLVWLLLDVRFVYTAIKYTCPPGTRLKVTLRCALSTLALTAVYYVLGLYFPDDGEQVTAYWTGWLLELGIGWCEVLYLWKHAHTKGQSLEIW</sequence>
<reference evidence="9 10" key="1">
    <citation type="submission" date="2020-07" db="EMBL/GenBank/DDBJ databases">
        <title>Metarhizium humberi genome.</title>
        <authorList>
            <person name="Lysoe E."/>
        </authorList>
    </citation>
    <scope>NUCLEOTIDE SEQUENCE [LARGE SCALE GENOMIC DNA]</scope>
    <source>
        <strain evidence="9 10">ESALQ1638</strain>
    </source>
</reference>
<evidence type="ECO:0000256" key="4">
    <source>
        <dbReference type="ARBA" id="ARBA00022692"/>
    </source>
</evidence>
<keyword evidence="10" id="KW-1185">Reference proteome</keyword>
<feature type="transmembrane region" description="Helical" evidence="8">
    <location>
        <begin position="267"/>
        <end position="292"/>
    </location>
</feature>
<evidence type="ECO:0000256" key="3">
    <source>
        <dbReference type="ARBA" id="ARBA00006757"/>
    </source>
</evidence>
<dbReference type="InterPro" id="IPR039020">
    <property type="entry name" value="PaxB-like"/>
</dbReference>
<evidence type="ECO:0000256" key="5">
    <source>
        <dbReference type="ARBA" id="ARBA00022989"/>
    </source>
</evidence>
<comment type="subcellular location">
    <subcellularLocation>
        <location evidence="1">Membrane</location>
        <topology evidence="1">Multi-pass membrane protein</topology>
    </subcellularLocation>
</comment>
<feature type="transmembrane region" description="Helical" evidence="8">
    <location>
        <begin position="193"/>
        <end position="214"/>
    </location>
</feature>
<evidence type="ECO:0000313" key="9">
    <source>
        <dbReference type="EMBL" id="KAH0597178.1"/>
    </source>
</evidence>
<dbReference type="AlphaFoldDB" id="A0A9P8MB24"/>
<feature type="transmembrane region" description="Helical" evidence="8">
    <location>
        <begin position="359"/>
        <end position="384"/>
    </location>
</feature>
<name>A0A9P8MB24_9HYPO</name>
<protein>
    <recommendedName>
        <fullName evidence="11">Major facilitator superfamily domain, general substrate transporter</fullName>
    </recommendedName>
</protein>
<dbReference type="Proteomes" id="UP000764110">
    <property type="component" value="Unassembled WGS sequence"/>
</dbReference>
<dbReference type="EMBL" id="JACEFI010000007">
    <property type="protein sequence ID" value="KAH0597178.1"/>
    <property type="molecule type" value="Genomic_DNA"/>
</dbReference>
<dbReference type="PANTHER" id="PTHR11360:SF234">
    <property type="entry name" value="MFS-TYPE TRANSPORTER DBAD-RELATED"/>
    <property type="match status" value="1"/>
</dbReference>
<feature type="transmembrane region" description="Helical" evidence="8">
    <location>
        <begin position="586"/>
        <end position="607"/>
    </location>
</feature>
<dbReference type="SUPFAM" id="SSF103473">
    <property type="entry name" value="MFS general substrate transporter"/>
    <property type="match status" value="1"/>
</dbReference>
<accession>A0A9P8MB24</accession>
<dbReference type="Gene3D" id="1.20.1250.20">
    <property type="entry name" value="MFS general substrate transporter like domains"/>
    <property type="match status" value="2"/>
</dbReference>
<dbReference type="InterPro" id="IPR011701">
    <property type="entry name" value="MFS"/>
</dbReference>
<feature type="transmembrane region" description="Helical" evidence="8">
    <location>
        <begin position="304"/>
        <end position="323"/>
    </location>
</feature>